<dbReference type="SMART" id="SM00487">
    <property type="entry name" value="DEXDc"/>
    <property type="match status" value="1"/>
</dbReference>
<dbReference type="PANTHER" id="PTHR10799">
    <property type="entry name" value="SNF2/RAD54 HELICASE FAMILY"/>
    <property type="match status" value="1"/>
</dbReference>
<dbReference type="InterPro" id="IPR027417">
    <property type="entry name" value="P-loop_NTPase"/>
</dbReference>
<reference evidence="4" key="1">
    <citation type="journal article" date="2021" name="Nat. Microbiol.">
        <title>Cocultivation of an ultrasmall environmental parasitic bacterium with lytic ability against bacteria associated with wastewater foams.</title>
        <authorList>
            <person name="Batinovic S."/>
            <person name="Rose J.J.A."/>
            <person name="Ratcliffe J."/>
            <person name="Seviour R.J."/>
            <person name="Petrovski S."/>
        </authorList>
    </citation>
    <scope>NUCLEOTIDE SEQUENCE</scope>
    <source>
        <strain evidence="4">CON9</strain>
    </source>
</reference>
<dbReference type="Pfam" id="PF12419">
    <property type="entry name" value="DUF3670"/>
    <property type="match status" value="1"/>
</dbReference>
<dbReference type="SMART" id="SM00490">
    <property type="entry name" value="HELICc"/>
    <property type="match status" value="1"/>
</dbReference>
<dbReference type="Pfam" id="PF00176">
    <property type="entry name" value="SNF2-rel_dom"/>
    <property type="match status" value="1"/>
</dbReference>
<protein>
    <submittedName>
        <fullName evidence="4">ATP-dependent helicase</fullName>
    </submittedName>
</protein>
<dbReference type="GO" id="GO:0004386">
    <property type="term" value="F:helicase activity"/>
    <property type="evidence" value="ECO:0007669"/>
    <property type="project" value="UniProtKB-KW"/>
</dbReference>
<keyword evidence="5" id="KW-1185">Reference proteome</keyword>
<dbReference type="Gene3D" id="3.40.50.300">
    <property type="entry name" value="P-loop containing nucleotide triphosphate hydrolases"/>
    <property type="match status" value="1"/>
</dbReference>
<dbReference type="InterPro" id="IPR022138">
    <property type="entry name" value="DUF3670"/>
</dbReference>
<dbReference type="Proteomes" id="UP001059836">
    <property type="component" value="Chromosome"/>
</dbReference>
<dbReference type="PROSITE" id="PS51192">
    <property type="entry name" value="HELICASE_ATP_BIND_1"/>
    <property type="match status" value="1"/>
</dbReference>
<dbReference type="PROSITE" id="PS51194">
    <property type="entry name" value="HELICASE_CTER"/>
    <property type="match status" value="1"/>
</dbReference>
<dbReference type="SUPFAM" id="SSF52540">
    <property type="entry name" value="P-loop containing nucleoside triphosphate hydrolases"/>
    <property type="match status" value="2"/>
</dbReference>
<evidence type="ECO:0000256" key="1">
    <source>
        <dbReference type="ARBA" id="ARBA00022801"/>
    </source>
</evidence>
<dbReference type="InterPro" id="IPR001650">
    <property type="entry name" value="Helicase_C-like"/>
</dbReference>
<sequence length="960" mass="103142">MALWPDVPGTTPDPITALPDPIAALLAGRRFSTRVAVIGSDSRRDFAATATLGITATVVFLDASRSLSASPEIAWYRHLLDGVRRVVGAGCVAPTVTSTAGAPLVRWQPISTPVWRSWSAVLWGAAPELIAANNPDPRAAVDDLVIELTDHLCRARLGSIGSDTSGAACAGGPGGHRFGFVNALLPGSTDEAVTQSRAGAARAAWLSWQESAGGDETSLVFRLHEPDEDEDPPDLDTEVLWRFQVCLRDAEGHLEPVAPHRLAPTDLDRVTTDLAAAVTAFGPLRQARPDRSSLDYLLTTDAVTELLSDGVSALGRAGFTVLLPRTVADVRPTLSLTGRPVVGSPRRNAMVGLRAVRDFQWRLALGTGGDAVTLSDADIDELARQKGALVRVRGIWMHAEGAALTRAAGFIAAQRAAAAAGTPPGMGELLDLVTGADDRTGVPVTTVSGMSWLDDIADAGSLRPPELPAATLSDATLRPYQQRGFEWLTHLSGLGVGAVLADDMGLGKTVQVIAVLAHERRGSGPDDASLPTLVICPMSVIGNWQREIGRFAPELGVVMHHGPHRAGGAAFAAQHRDADVVITTFATATRDRALLAGRPWRRIVVDEAQHIKNVNTAAAKAIRTIPADHRIALTGTPVENRLEDLRAVIDFVNPGLLGSGSVFRARFAEPIERERDRAALRHLGRLTRPFILRREKTDPAIIPDLPAKKELTVRANLTVEQAGLYRAVVDELMEALSDREQRVLRRRTVLAALTRLKQICNHPAHYLADGSPVTRRDGHRSGKVELLADIVTTLVDEGDRALVFTQFAAFGELLTGWLGGLLGTEVPLLHGGVPRTDRDAMVARFQSGDDAPPVMVATLKAGGTGLNLTAANHVIHVDRWWNPAVEDQATDRAYRIGQRRDVHVRRFVCVGTVEERIDDMIHSKRELSALTVATGESWLGDFGNDELYELFALRDEAVGE</sequence>
<accession>A0ABX6IJF7</accession>
<gene>
    <name evidence="4" type="ORF">GII31_15190</name>
</gene>
<dbReference type="EMBL" id="CP045809">
    <property type="protein sequence ID" value="QHN36015.1"/>
    <property type="molecule type" value="Genomic_DNA"/>
</dbReference>
<keyword evidence="4" id="KW-0547">Nucleotide-binding</keyword>
<dbReference type="Pfam" id="PF00271">
    <property type="entry name" value="Helicase_C"/>
    <property type="match status" value="1"/>
</dbReference>
<dbReference type="InterPro" id="IPR014001">
    <property type="entry name" value="Helicase_ATP-bd"/>
</dbReference>
<keyword evidence="4" id="KW-0347">Helicase</keyword>
<evidence type="ECO:0000259" key="3">
    <source>
        <dbReference type="PROSITE" id="PS51194"/>
    </source>
</evidence>
<keyword evidence="4" id="KW-0067">ATP-binding</keyword>
<name>A0ABX6IJF7_9ACTN</name>
<feature type="domain" description="Helicase ATP-binding" evidence="2">
    <location>
        <begin position="489"/>
        <end position="655"/>
    </location>
</feature>
<dbReference type="InterPro" id="IPR038718">
    <property type="entry name" value="SNF2-like_sf"/>
</dbReference>
<evidence type="ECO:0000313" key="5">
    <source>
        <dbReference type="Proteomes" id="UP001059836"/>
    </source>
</evidence>
<keyword evidence="1" id="KW-0378">Hydrolase</keyword>
<dbReference type="Gene3D" id="3.40.50.10810">
    <property type="entry name" value="Tandem AAA-ATPase domain"/>
    <property type="match status" value="1"/>
</dbReference>
<dbReference type="InterPro" id="IPR000330">
    <property type="entry name" value="SNF2_N"/>
</dbReference>
<dbReference type="RefSeq" id="WP_213244262.1">
    <property type="nucleotide sequence ID" value="NZ_CP045806.1"/>
</dbReference>
<dbReference type="InterPro" id="IPR049730">
    <property type="entry name" value="SNF2/RAD54-like_C"/>
</dbReference>
<dbReference type="CDD" id="cd18012">
    <property type="entry name" value="DEXQc_arch_SWI2_SNF2"/>
    <property type="match status" value="1"/>
</dbReference>
<evidence type="ECO:0000313" key="4">
    <source>
        <dbReference type="EMBL" id="QHN36015.1"/>
    </source>
</evidence>
<evidence type="ECO:0000259" key="2">
    <source>
        <dbReference type="PROSITE" id="PS51192"/>
    </source>
</evidence>
<feature type="domain" description="Helicase C-terminal" evidence="3">
    <location>
        <begin position="786"/>
        <end position="943"/>
    </location>
</feature>
<dbReference type="CDD" id="cd18793">
    <property type="entry name" value="SF2_C_SNF"/>
    <property type="match status" value="1"/>
</dbReference>
<organism evidence="4 5">
    <name type="scientific">Gordonia pseudamarae</name>
    <dbReference type="NCBI Taxonomy" id="2831662"/>
    <lineage>
        <taxon>Bacteria</taxon>
        <taxon>Bacillati</taxon>
        <taxon>Actinomycetota</taxon>
        <taxon>Actinomycetes</taxon>
        <taxon>Mycobacteriales</taxon>
        <taxon>Gordoniaceae</taxon>
        <taxon>Gordonia</taxon>
    </lineage>
</organism>
<proteinExistence type="predicted"/>